<dbReference type="InterPro" id="IPR046909">
    <property type="entry name" value="cREC_REC"/>
</dbReference>
<dbReference type="STRING" id="1844972.A7K91_21910"/>
<evidence type="ECO:0000259" key="1">
    <source>
        <dbReference type="Pfam" id="PF20274"/>
    </source>
</evidence>
<dbReference type="AlphaFoldDB" id="A0A1A5YN02"/>
<dbReference type="OrthoDB" id="2614698at2"/>
<evidence type="ECO:0000313" key="2">
    <source>
        <dbReference type="EMBL" id="OBR66981.1"/>
    </source>
</evidence>
<sequence>MIHVYLDDYRPCPKGFVPARDAKECRLLLEEETIDILSLDFDLGWGQPTGMEVVRHIIASRKFPRRIYIHTSSAAGRVSMYHELSLHLPGDSQLFGGPMPTALLQEIASTAKA</sequence>
<protein>
    <submittedName>
        <fullName evidence="2">Cell division protein FtsJ</fullName>
    </submittedName>
</protein>
<dbReference type="RefSeq" id="WP_068680987.1">
    <property type="nucleotide sequence ID" value="NZ_LYPA01000042.1"/>
</dbReference>
<name>A0A1A5YN02_9BACL</name>
<feature type="domain" description="Cyclic-phosphate processing Receiver" evidence="1">
    <location>
        <begin position="2"/>
        <end position="84"/>
    </location>
</feature>
<gene>
    <name evidence="2" type="ORF">A7K91_21910</name>
</gene>
<evidence type="ECO:0000313" key="3">
    <source>
        <dbReference type="Proteomes" id="UP000092024"/>
    </source>
</evidence>
<accession>A0A1A5YN02</accession>
<keyword evidence="3" id="KW-1185">Reference proteome</keyword>
<keyword evidence="2" id="KW-0132">Cell division</keyword>
<dbReference type="Proteomes" id="UP000092024">
    <property type="component" value="Unassembled WGS sequence"/>
</dbReference>
<organism evidence="2 3">
    <name type="scientific">Paenibacillus oryzae</name>
    <dbReference type="NCBI Taxonomy" id="1844972"/>
    <lineage>
        <taxon>Bacteria</taxon>
        <taxon>Bacillati</taxon>
        <taxon>Bacillota</taxon>
        <taxon>Bacilli</taxon>
        <taxon>Bacillales</taxon>
        <taxon>Paenibacillaceae</taxon>
        <taxon>Paenibacillus</taxon>
    </lineage>
</organism>
<dbReference type="EMBL" id="LYPA01000042">
    <property type="protein sequence ID" value="OBR66981.1"/>
    <property type="molecule type" value="Genomic_DNA"/>
</dbReference>
<reference evidence="2 3" key="1">
    <citation type="submission" date="2016-05" db="EMBL/GenBank/DDBJ databases">
        <title>Paenibacillus oryzae. sp. nov., isolated from the rice root.</title>
        <authorList>
            <person name="Zhang J."/>
            <person name="Zhang X."/>
        </authorList>
    </citation>
    <scope>NUCLEOTIDE SEQUENCE [LARGE SCALE GENOMIC DNA]</scope>
    <source>
        <strain evidence="2 3">1DrF-4</strain>
    </source>
</reference>
<proteinExistence type="predicted"/>
<keyword evidence="2" id="KW-0131">Cell cycle</keyword>
<comment type="caution">
    <text evidence="2">The sequence shown here is derived from an EMBL/GenBank/DDBJ whole genome shotgun (WGS) entry which is preliminary data.</text>
</comment>
<dbReference type="GO" id="GO:0051301">
    <property type="term" value="P:cell division"/>
    <property type="evidence" value="ECO:0007669"/>
    <property type="project" value="UniProtKB-KW"/>
</dbReference>
<dbReference type="Pfam" id="PF20274">
    <property type="entry name" value="cREC_REC"/>
    <property type="match status" value="1"/>
</dbReference>